<dbReference type="Proteomes" id="UP000441102">
    <property type="component" value="Unassembled WGS sequence"/>
</dbReference>
<proteinExistence type="predicted"/>
<protein>
    <submittedName>
        <fullName evidence="2">Uncharacterized protein</fullName>
    </submittedName>
</protein>
<dbReference type="EMBL" id="WBWX01000001">
    <property type="protein sequence ID" value="KAB2803533.1"/>
    <property type="molecule type" value="Genomic_DNA"/>
</dbReference>
<evidence type="ECO:0000313" key="3">
    <source>
        <dbReference type="Proteomes" id="UP000441102"/>
    </source>
</evidence>
<gene>
    <name evidence="1" type="ORF">F9L04_07145</name>
    <name evidence="2" type="ORF">F9L06_05185</name>
</gene>
<organism evidence="2 3">
    <name type="scientific">Brucella anthropi</name>
    <name type="common">Ochrobactrum anthropi</name>
    <dbReference type="NCBI Taxonomy" id="529"/>
    <lineage>
        <taxon>Bacteria</taxon>
        <taxon>Pseudomonadati</taxon>
        <taxon>Pseudomonadota</taxon>
        <taxon>Alphaproteobacteria</taxon>
        <taxon>Hyphomicrobiales</taxon>
        <taxon>Brucellaceae</taxon>
        <taxon>Brucella/Ochrobactrum group</taxon>
        <taxon>Brucella</taxon>
    </lineage>
</organism>
<accession>A0A6I0DWX7</accession>
<dbReference type="AlphaFoldDB" id="A0A6I0DWX7"/>
<dbReference type="EMBL" id="WBWS01000006">
    <property type="protein sequence ID" value="KAB2772083.1"/>
    <property type="molecule type" value="Genomic_DNA"/>
</dbReference>
<evidence type="ECO:0000313" key="4">
    <source>
        <dbReference type="Proteomes" id="UP000481876"/>
    </source>
</evidence>
<comment type="caution">
    <text evidence="2">The sequence shown here is derived from an EMBL/GenBank/DDBJ whole genome shotgun (WGS) entry which is preliminary data.</text>
</comment>
<evidence type="ECO:0000313" key="2">
    <source>
        <dbReference type="EMBL" id="KAB2803533.1"/>
    </source>
</evidence>
<evidence type="ECO:0000313" key="1">
    <source>
        <dbReference type="EMBL" id="KAB2772083.1"/>
    </source>
</evidence>
<reference evidence="3 4" key="1">
    <citation type="submission" date="2019-09" db="EMBL/GenBank/DDBJ databases">
        <title>Taxonomic organization of the family Brucellaceae based on a phylogenomic approach.</title>
        <authorList>
            <person name="Leclercq S."/>
            <person name="Cloeckaert A."/>
            <person name="Zygmunt M.S."/>
        </authorList>
    </citation>
    <scope>NUCLEOTIDE SEQUENCE [LARGE SCALE GENOMIC DNA]</scope>
    <source>
        <strain evidence="2 3">CCUG 34461</strain>
        <strain evidence="1 4">LMG 3313</strain>
    </source>
</reference>
<name>A0A6I0DWX7_BRUAN</name>
<sequence>MLRTVHELPCPVSSRARFDLIASDRRSGVCFEAHLVRKPFHVFRDALPLTCSLKLSSYIDNYTIPE</sequence>
<dbReference type="Proteomes" id="UP000481876">
    <property type="component" value="Unassembled WGS sequence"/>
</dbReference>